<evidence type="ECO:0000313" key="2">
    <source>
        <dbReference type="EMBL" id="SEH40876.1"/>
    </source>
</evidence>
<dbReference type="Gene3D" id="3.40.50.720">
    <property type="entry name" value="NAD(P)-binding Rossmann-like Domain"/>
    <property type="match status" value="1"/>
</dbReference>
<reference evidence="2 3" key="1">
    <citation type="submission" date="2016-10" db="EMBL/GenBank/DDBJ databases">
        <authorList>
            <person name="de Groot N.N."/>
        </authorList>
    </citation>
    <scope>NUCLEOTIDE SEQUENCE [LARGE SCALE GENOMIC DNA]</scope>
    <source>
        <strain evidence="2 3">IBRC-M10418</strain>
    </source>
</reference>
<dbReference type="InterPro" id="IPR023401">
    <property type="entry name" value="ODC_N"/>
</dbReference>
<proteinExistence type="predicted"/>
<feature type="region of interest" description="Disordered" evidence="1">
    <location>
        <begin position="31"/>
        <end position="69"/>
    </location>
</feature>
<accession>A0A1H6I2R9</accession>
<dbReference type="STRING" id="1267564.SAMN05192561_101704"/>
<dbReference type="PANTHER" id="PTHR13812">
    <property type="entry name" value="KETIMINE REDUCTASE MU-CRYSTALLIN"/>
    <property type="match status" value="1"/>
</dbReference>
<dbReference type="EMBL" id="FNWU01000001">
    <property type="protein sequence ID" value="SEH40876.1"/>
    <property type="molecule type" value="Genomic_DNA"/>
</dbReference>
<name>A0A1H6I2R9_9EURY</name>
<dbReference type="RefSeq" id="WP_092814303.1">
    <property type="nucleotide sequence ID" value="NZ_FNWU01000001.1"/>
</dbReference>
<evidence type="ECO:0000313" key="3">
    <source>
        <dbReference type="Proteomes" id="UP000199215"/>
    </source>
</evidence>
<keyword evidence="3" id="KW-1185">Reference proteome</keyword>
<dbReference type="Proteomes" id="UP000199215">
    <property type="component" value="Unassembled WGS sequence"/>
</dbReference>
<protein>
    <submittedName>
        <fullName evidence="2">Alanine dehydrogenase</fullName>
    </submittedName>
</protein>
<evidence type="ECO:0000256" key="1">
    <source>
        <dbReference type="SAM" id="MobiDB-lite"/>
    </source>
</evidence>
<dbReference type="PANTHER" id="PTHR13812:SF19">
    <property type="entry name" value="KETIMINE REDUCTASE MU-CRYSTALLIN"/>
    <property type="match status" value="1"/>
</dbReference>
<dbReference type="PIRSF" id="PIRSF001439">
    <property type="entry name" value="CryM"/>
    <property type="match status" value="1"/>
</dbReference>
<feature type="compositionally biased region" description="Basic and acidic residues" evidence="1">
    <location>
        <begin position="31"/>
        <end position="41"/>
    </location>
</feature>
<dbReference type="Gene3D" id="3.30.1780.10">
    <property type="entry name" value="ornithine cyclodeaminase, domain 1"/>
    <property type="match status" value="1"/>
</dbReference>
<sequence>MRILSDDDVASVLDIETLLAVVDEAFRKQGRGEVERPDRPHFPVGEGLTLPAPTGPGSDDADRPDSVEGPFGTALVMPAYVHGAETYATKLAAVHEGNPERGLDTLNATIALTDAATGVPAATLAGSRITNARTGCIGGVAARALATDGPATLGVIGAGQQAHWQVRAIDAAIDLDRVRIYSPSDSRLECADALRAEGIDATAVDAPREAVSGATIVVTATPAREPVFDGTDLDPGTLVVAIGAYDESMRELDADTIRRAELLFGDVPEEAVETGDIPDDVTAEDLIPLSAALAGAVGRESPTDVIVVESVGSAVLDAAAATHVYEEARRLGVGTEVDI</sequence>
<dbReference type="AlphaFoldDB" id="A0A1H6I2R9"/>
<dbReference type="InterPro" id="IPR003462">
    <property type="entry name" value="ODC_Mu_crystall"/>
</dbReference>
<gene>
    <name evidence="2" type="ORF">SAMN05192561_101704</name>
</gene>
<dbReference type="OrthoDB" id="214116at2157"/>
<dbReference type="GO" id="GO:0005737">
    <property type="term" value="C:cytoplasm"/>
    <property type="evidence" value="ECO:0007669"/>
    <property type="project" value="TreeGrafter"/>
</dbReference>
<dbReference type="Pfam" id="PF02423">
    <property type="entry name" value="OCD_Mu_crystall"/>
    <property type="match status" value="1"/>
</dbReference>
<dbReference type="SUPFAM" id="SSF51735">
    <property type="entry name" value="NAD(P)-binding Rossmann-fold domains"/>
    <property type="match status" value="1"/>
</dbReference>
<dbReference type="InterPro" id="IPR036291">
    <property type="entry name" value="NAD(P)-bd_dom_sf"/>
</dbReference>
<organism evidence="2 3">
    <name type="scientific">Halopenitus malekzadehii</name>
    <dbReference type="NCBI Taxonomy" id="1267564"/>
    <lineage>
        <taxon>Archaea</taxon>
        <taxon>Methanobacteriati</taxon>
        <taxon>Methanobacteriota</taxon>
        <taxon>Stenosarchaea group</taxon>
        <taxon>Halobacteria</taxon>
        <taxon>Halobacteriales</taxon>
        <taxon>Haloferacaceae</taxon>
        <taxon>Halopenitus</taxon>
    </lineage>
</organism>